<dbReference type="InterPro" id="IPR008271">
    <property type="entry name" value="Ser/Thr_kinase_AS"/>
</dbReference>
<evidence type="ECO:0000259" key="1">
    <source>
        <dbReference type="PROSITE" id="PS50011"/>
    </source>
</evidence>
<dbReference type="GeneID" id="8848211"/>
<organism evidence="3">
    <name type="scientific">Naegleria gruberi</name>
    <name type="common">Amoeba</name>
    <dbReference type="NCBI Taxonomy" id="5762"/>
    <lineage>
        <taxon>Eukaryota</taxon>
        <taxon>Discoba</taxon>
        <taxon>Heterolobosea</taxon>
        <taxon>Tetramitia</taxon>
        <taxon>Eutetramitia</taxon>
        <taxon>Vahlkampfiidae</taxon>
        <taxon>Naegleria</taxon>
    </lineage>
</organism>
<dbReference type="GO" id="GO:0004674">
    <property type="term" value="F:protein serine/threonine kinase activity"/>
    <property type="evidence" value="ECO:0007669"/>
    <property type="project" value="TreeGrafter"/>
</dbReference>
<dbReference type="Proteomes" id="UP000006671">
    <property type="component" value="Unassembled WGS sequence"/>
</dbReference>
<dbReference type="InterPro" id="IPR011009">
    <property type="entry name" value="Kinase-like_dom_sf"/>
</dbReference>
<dbReference type="PANTHER" id="PTHR24361">
    <property type="entry name" value="MITOGEN-ACTIVATED KINASE KINASE KINASE"/>
    <property type="match status" value="1"/>
</dbReference>
<dbReference type="InterPro" id="IPR053235">
    <property type="entry name" value="Ser_Thr_kinase"/>
</dbReference>
<keyword evidence="3" id="KW-1185">Reference proteome</keyword>
<dbReference type="VEuPathDB" id="AmoebaDB:NAEGRDRAFT_79827"/>
<dbReference type="KEGG" id="ngr:NAEGRDRAFT_79827"/>
<gene>
    <name evidence="2" type="ORF">NAEGRDRAFT_79827</name>
</gene>
<dbReference type="PROSITE" id="PS50011">
    <property type="entry name" value="PROTEIN_KINASE_DOM"/>
    <property type="match status" value="1"/>
</dbReference>
<dbReference type="SUPFAM" id="SSF56112">
    <property type="entry name" value="Protein kinase-like (PK-like)"/>
    <property type="match status" value="1"/>
</dbReference>
<dbReference type="EMBL" id="GG738869">
    <property type="protein sequence ID" value="EFC44160.1"/>
    <property type="molecule type" value="Genomic_DNA"/>
</dbReference>
<protein>
    <recommendedName>
        <fullName evidence="1">Protein kinase domain-containing protein</fullName>
    </recommendedName>
</protein>
<dbReference type="GO" id="GO:0005524">
    <property type="term" value="F:ATP binding"/>
    <property type="evidence" value="ECO:0007669"/>
    <property type="project" value="InterPro"/>
</dbReference>
<dbReference type="PROSITE" id="PS00108">
    <property type="entry name" value="PROTEIN_KINASE_ST"/>
    <property type="match status" value="1"/>
</dbReference>
<proteinExistence type="predicted"/>
<dbReference type="SMART" id="SM00220">
    <property type="entry name" value="S_TKc"/>
    <property type="match status" value="1"/>
</dbReference>
<feature type="domain" description="Protein kinase" evidence="1">
    <location>
        <begin position="26"/>
        <end position="302"/>
    </location>
</feature>
<name>D2VFY2_NAEGR</name>
<dbReference type="Pfam" id="PF00069">
    <property type="entry name" value="Pkinase"/>
    <property type="match status" value="1"/>
</dbReference>
<sequence length="444" mass="51588">MKTSLFKTLLGCYQSNTIFEFDEFMYRPVEWLMMTNNRIVVACQDRMLNLFVFKVIKFADEQEKVDGETKTELMDIINGLDFFNILTAGIHQLENEVVAITTYRGLDLGRLRAEKIGKGEKIAVSLVLKILLQVTAALKRLHENDLIHRDVKLGNIFMDNNSNSDLVVLGDYGVATKINHIQDFELYSSVGSVGYLPPELEVENHASFKWDVWSLAITILKFMFGDEQCDFTKHYHLLEFNNNNSEKKFITTVHRVEKLFEQSTHCLKDSPLWKDVKNVLLRMLLREHERPNVKQLFNEFFVGKGLVIDYVFHKLKTISSKSNEELLLNLRKVLSFKESEAFEKGLSFTQFWFILDVLIKNPKFGGTYVHKPFEPQFTTVTPIFYKQMDGEWKWSPDGDYWMSCSTETVIGGYYDGQMPVMENIRLLKWLHNDYGVAIVDLGLE</sequence>
<dbReference type="PANTHER" id="PTHR24361:SF613">
    <property type="entry name" value="NUCLEAR RECEPTOR-BINDING PROTEIN-RELATED"/>
    <property type="match status" value="1"/>
</dbReference>
<evidence type="ECO:0000313" key="2">
    <source>
        <dbReference type="EMBL" id="EFC44160.1"/>
    </source>
</evidence>
<dbReference type="GO" id="GO:0005737">
    <property type="term" value="C:cytoplasm"/>
    <property type="evidence" value="ECO:0007669"/>
    <property type="project" value="TreeGrafter"/>
</dbReference>
<dbReference type="RefSeq" id="XP_002676904.1">
    <property type="nucleotide sequence ID" value="XM_002676858.1"/>
</dbReference>
<dbReference type="Gene3D" id="1.10.510.10">
    <property type="entry name" value="Transferase(Phosphotransferase) domain 1"/>
    <property type="match status" value="1"/>
</dbReference>
<dbReference type="InterPro" id="IPR000719">
    <property type="entry name" value="Prot_kinase_dom"/>
</dbReference>
<evidence type="ECO:0000313" key="3">
    <source>
        <dbReference type="Proteomes" id="UP000006671"/>
    </source>
</evidence>
<accession>D2VFY2</accession>
<dbReference type="InParanoid" id="D2VFY2"/>
<dbReference type="AlphaFoldDB" id="D2VFY2"/>
<reference evidence="2 3" key="1">
    <citation type="journal article" date="2010" name="Cell">
        <title>The genome of Naegleria gruberi illuminates early eukaryotic versatility.</title>
        <authorList>
            <person name="Fritz-Laylin L.K."/>
            <person name="Prochnik S.E."/>
            <person name="Ginger M.L."/>
            <person name="Dacks J.B."/>
            <person name="Carpenter M.L."/>
            <person name="Field M.C."/>
            <person name="Kuo A."/>
            <person name="Paredez A."/>
            <person name="Chapman J."/>
            <person name="Pham J."/>
            <person name="Shu S."/>
            <person name="Neupane R."/>
            <person name="Cipriano M."/>
            <person name="Mancuso J."/>
            <person name="Tu H."/>
            <person name="Salamov A."/>
            <person name="Lindquist E."/>
            <person name="Shapiro H."/>
            <person name="Lucas S."/>
            <person name="Grigoriev I.V."/>
            <person name="Cande W.Z."/>
            <person name="Fulton C."/>
            <person name="Rokhsar D.S."/>
            <person name="Dawson S.C."/>
        </authorList>
    </citation>
    <scope>NUCLEOTIDE SEQUENCE [LARGE SCALE GENOMIC DNA]</scope>
    <source>
        <strain evidence="2 3">NEG-M</strain>
    </source>
</reference>
<dbReference type="OrthoDB" id="5979581at2759"/>